<proteinExistence type="predicted"/>
<dbReference type="PROSITE" id="PS50405">
    <property type="entry name" value="GST_CTER"/>
    <property type="match status" value="1"/>
</dbReference>
<evidence type="ECO:0000259" key="1">
    <source>
        <dbReference type="PROSITE" id="PS50405"/>
    </source>
</evidence>
<dbReference type="CDD" id="cd03192">
    <property type="entry name" value="GST_C_Sigma_like"/>
    <property type="match status" value="1"/>
</dbReference>
<dbReference type="HOGENOM" id="CLU_039475_0_1_6"/>
<dbReference type="PANTHER" id="PTHR11571">
    <property type="entry name" value="GLUTATHIONE S-TRANSFERASE"/>
    <property type="match status" value="1"/>
</dbReference>
<dbReference type="GO" id="GO:0004364">
    <property type="term" value="F:glutathione transferase activity"/>
    <property type="evidence" value="ECO:0007669"/>
    <property type="project" value="TreeGrafter"/>
</dbReference>
<reference evidence="2 3" key="1">
    <citation type="journal article" date="2005" name="Genome Res.">
        <title>Comparative and functional genomic analyses of the pathogenicity of phytopathogen Xanthomonas campestris pv. campestris.</title>
        <authorList>
            <person name="Qian W."/>
            <person name="Jia Y."/>
            <person name="Ren S.X."/>
            <person name="He Y.Q."/>
            <person name="Feng J.X."/>
            <person name="Lu L.F."/>
            <person name="Sun Q."/>
            <person name="Ying G."/>
            <person name="Tang D.J."/>
            <person name="Tang H."/>
            <person name="Wu W."/>
            <person name="Hao P."/>
            <person name="Wang L."/>
            <person name="Jiang B.L."/>
            <person name="Zeng S."/>
            <person name="Gu W.Y."/>
            <person name="Lu G."/>
            <person name="Rong L."/>
            <person name="Tian Y."/>
            <person name="Yao Z."/>
            <person name="Fu G."/>
            <person name="Chen B."/>
            <person name="Fang R."/>
            <person name="Qiang B."/>
            <person name="Chen Z."/>
            <person name="Zhao G.P."/>
            <person name="Tang J.L."/>
            <person name="He C."/>
        </authorList>
    </citation>
    <scope>NUCLEOTIDE SEQUENCE [LARGE SCALE GENOMIC DNA]</scope>
    <source>
        <strain evidence="2 3">8004</strain>
    </source>
</reference>
<dbReference type="KEGG" id="xcb:XC_1085"/>
<dbReference type="Gene3D" id="1.20.1050.10">
    <property type="match status" value="1"/>
</dbReference>
<sequence length="247" mass="27953">MPSLPCLLLEQRMHYQLYYWTGLQGRGEFVRLALEDAGADYTDVARVEGDEVMNTFLDGSADGARPFAPPFLKAGRTVVAQVAAILHFLGPQLQLVPESEARRLQALQLQMTIADLVAEVHDTHHPIASMQYYEDQKDAARQRAKDLRENRLPKFLGYFEQVLQHAGGNHILREHSYVDLSLFQLVSGLEYMFPKRMATLATDITGLKALQQRVAQRPRIAAYLASERRVAFNTNGIFRHYPELDAA</sequence>
<organism evidence="2 3">
    <name type="scientific">Xanthomonas campestris pv. campestris (strain 8004)</name>
    <dbReference type="NCBI Taxonomy" id="314565"/>
    <lineage>
        <taxon>Bacteria</taxon>
        <taxon>Pseudomonadati</taxon>
        <taxon>Pseudomonadota</taxon>
        <taxon>Gammaproteobacteria</taxon>
        <taxon>Lysobacterales</taxon>
        <taxon>Lysobacteraceae</taxon>
        <taxon>Xanthomonas</taxon>
    </lineage>
</organism>
<dbReference type="InterPro" id="IPR036282">
    <property type="entry name" value="Glutathione-S-Trfase_C_sf"/>
</dbReference>
<dbReference type="Pfam" id="PF14497">
    <property type="entry name" value="GST_C_3"/>
    <property type="match status" value="1"/>
</dbReference>
<dbReference type="InterPro" id="IPR010987">
    <property type="entry name" value="Glutathione-S-Trfase_C-like"/>
</dbReference>
<dbReference type="EMBL" id="CP000050">
    <property type="protein sequence ID" value="AAY48155.1"/>
    <property type="molecule type" value="Genomic_DNA"/>
</dbReference>
<dbReference type="FunFam" id="1.20.1050.10:FF:000051">
    <property type="entry name" value="Glutathione S-transferase"/>
    <property type="match status" value="1"/>
</dbReference>
<feature type="domain" description="GST C-terminal" evidence="1">
    <location>
        <begin position="96"/>
        <end position="232"/>
    </location>
</feature>
<dbReference type="AlphaFoldDB" id="A0A0H2X4M3"/>
<protein>
    <submittedName>
        <fullName evidence="2">Glutathione transferase</fullName>
    </submittedName>
</protein>
<dbReference type="GO" id="GO:0006749">
    <property type="term" value="P:glutathione metabolic process"/>
    <property type="evidence" value="ECO:0007669"/>
    <property type="project" value="TreeGrafter"/>
</dbReference>
<dbReference type="SUPFAM" id="SSF52833">
    <property type="entry name" value="Thioredoxin-like"/>
    <property type="match status" value="1"/>
</dbReference>
<dbReference type="InterPro" id="IPR036249">
    <property type="entry name" value="Thioredoxin-like_sf"/>
</dbReference>
<dbReference type="Proteomes" id="UP000000420">
    <property type="component" value="Chromosome"/>
</dbReference>
<gene>
    <name evidence="2" type="ordered locus">XC_1085</name>
</gene>
<evidence type="ECO:0000313" key="3">
    <source>
        <dbReference type="Proteomes" id="UP000000420"/>
    </source>
</evidence>
<dbReference type="Gene3D" id="3.40.30.10">
    <property type="entry name" value="Glutaredoxin"/>
    <property type="match status" value="1"/>
</dbReference>
<accession>A0A0H2X4M3</accession>
<name>A0A0H2X4M3_XANC8</name>
<dbReference type="SUPFAM" id="SSF47616">
    <property type="entry name" value="GST C-terminal domain-like"/>
    <property type="match status" value="1"/>
</dbReference>
<evidence type="ECO:0000313" key="2">
    <source>
        <dbReference type="EMBL" id="AAY48155.1"/>
    </source>
</evidence>
<dbReference type="CDD" id="cd03039">
    <property type="entry name" value="GST_N_Sigma_like"/>
    <property type="match status" value="1"/>
</dbReference>
<dbReference type="InterPro" id="IPR004046">
    <property type="entry name" value="GST_C"/>
</dbReference>
<keyword evidence="2" id="KW-0808">Transferase</keyword>
<dbReference type="InterPro" id="IPR050213">
    <property type="entry name" value="GST_superfamily"/>
</dbReference>
<dbReference type="PANTHER" id="PTHR11571:SF263">
    <property type="entry name" value="GLUTATHIONE S-TRANSFERASE"/>
    <property type="match status" value="1"/>
</dbReference>